<dbReference type="Proteomes" id="UP000281553">
    <property type="component" value="Unassembled WGS sequence"/>
</dbReference>
<name>A0A3P7L878_DIBLA</name>
<accession>A0A3P7L878</accession>
<protein>
    <recommendedName>
        <fullName evidence="1">Helix-turn-helix domain-containing protein</fullName>
    </recommendedName>
</protein>
<reference evidence="2 3" key="1">
    <citation type="submission" date="2018-11" db="EMBL/GenBank/DDBJ databases">
        <authorList>
            <consortium name="Pathogen Informatics"/>
        </authorList>
    </citation>
    <scope>NUCLEOTIDE SEQUENCE [LARGE SCALE GENOMIC DNA]</scope>
</reference>
<gene>
    <name evidence="2" type="ORF">DILT_LOCUS5471</name>
</gene>
<evidence type="ECO:0000313" key="3">
    <source>
        <dbReference type="Proteomes" id="UP000281553"/>
    </source>
</evidence>
<feature type="domain" description="Helix-turn-helix" evidence="1">
    <location>
        <begin position="65"/>
        <end position="120"/>
    </location>
</feature>
<dbReference type="AlphaFoldDB" id="A0A3P7L878"/>
<organism evidence="2 3">
    <name type="scientific">Dibothriocephalus latus</name>
    <name type="common">Fish tapeworm</name>
    <name type="synonym">Diphyllobothrium latum</name>
    <dbReference type="NCBI Taxonomy" id="60516"/>
    <lineage>
        <taxon>Eukaryota</taxon>
        <taxon>Metazoa</taxon>
        <taxon>Spiralia</taxon>
        <taxon>Lophotrochozoa</taxon>
        <taxon>Platyhelminthes</taxon>
        <taxon>Cestoda</taxon>
        <taxon>Eucestoda</taxon>
        <taxon>Diphyllobothriidea</taxon>
        <taxon>Diphyllobothriidae</taxon>
        <taxon>Dibothriocephalus</taxon>
    </lineage>
</organism>
<dbReference type="OrthoDB" id="6143221at2759"/>
<evidence type="ECO:0000313" key="2">
    <source>
        <dbReference type="EMBL" id="VDN09640.1"/>
    </source>
</evidence>
<sequence length="245" mass="28388">MTWWPVCSTQVLTFKERVNSVFPEIQFTMEEEVNNQLAFLDVLVCRKDCGDLKTKVFRKATNTMQVLNDNSNYAISHKRSCAKTLYRRVETHCSELEDKVTEVQYIRRVFSENGYPRNFVYPRLRKRNDQQITPTPNCGERCRLPNDRITGTEQSVQCVSCCVEWLADGLWVRLQRLFSNGTLMDCWPRQPPAPSPSLIFYTVVLTPDAGALLKLVVDIVDNDIIKHFGLEDTSWKIHFSVNNTK</sequence>
<dbReference type="PANTHER" id="PTHR21301">
    <property type="entry name" value="REVERSE TRANSCRIPTASE"/>
    <property type="match status" value="1"/>
</dbReference>
<keyword evidence="3" id="KW-1185">Reference proteome</keyword>
<dbReference type="InterPro" id="IPR058912">
    <property type="entry name" value="HTH_animal"/>
</dbReference>
<dbReference type="PANTHER" id="PTHR21301:SF10">
    <property type="entry name" value="REVERSE TRANSCRIPTASE DOMAIN-CONTAINING PROTEIN"/>
    <property type="match status" value="1"/>
</dbReference>
<dbReference type="Pfam" id="PF26215">
    <property type="entry name" value="HTH_animal"/>
    <property type="match status" value="1"/>
</dbReference>
<evidence type="ECO:0000259" key="1">
    <source>
        <dbReference type="Pfam" id="PF26215"/>
    </source>
</evidence>
<dbReference type="EMBL" id="UYRU01047465">
    <property type="protein sequence ID" value="VDN09640.1"/>
    <property type="molecule type" value="Genomic_DNA"/>
</dbReference>
<proteinExistence type="predicted"/>